<evidence type="ECO:0000256" key="1">
    <source>
        <dbReference type="ARBA" id="ARBA00022679"/>
    </source>
</evidence>
<dbReference type="Gene3D" id="3.40.930.10">
    <property type="entry name" value="Mannitol-specific EII, Chain A"/>
    <property type="match status" value="1"/>
</dbReference>
<protein>
    <submittedName>
        <fullName evidence="9">BglG family transcription antiterminator</fullName>
    </submittedName>
</protein>
<evidence type="ECO:0000256" key="3">
    <source>
        <dbReference type="ARBA" id="ARBA00023015"/>
    </source>
</evidence>
<dbReference type="InterPro" id="IPR016152">
    <property type="entry name" value="PTrfase/Anion_transptr"/>
</dbReference>
<gene>
    <name evidence="9" type="ORF">ACFSBH_15470</name>
</gene>
<keyword evidence="1" id="KW-0808">Transferase</keyword>
<dbReference type="InterPro" id="IPR036095">
    <property type="entry name" value="PTS_EIIB-like_sf"/>
</dbReference>
<dbReference type="PANTHER" id="PTHR30185:SF18">
    <property type="entry name" value="TRANSCRIPTIONAL REGULATOR MTLR"/>
    <property type="match status" value="1"/>
</dbReference>
<dbReference type="Pfam" id="PF08279">
    <property type="entry name" value="HTH_11"/>
    <property type="match status" value="1"/>
</dbReference>
<dbReference type="SUPFAM" id="SSF46785">
    <property type="entry name" value="Winged helix' DNA-binding domain"/>
    <property type="match status" value="2"/>
</dbReference>
<evidence type="ECO:0000256" key="4">
    <source>
        <dbReference type="ARBA" id="ARBA00023159"/>
    </source>
</evidence>
<evidence type="ECO:0000313" key="9">
    <source>
        <dbReference type="EMBL" id="MFD1609013.1"/>
    </source>
</evidence>
<dbReference type="PROSITE" id="PS51094">
    <property type="entry name" value="PTS_EIIA_TYPE_2"/>
    <property type="match status" value="1"/>
</dbReference>
<name>A0ABW4HTT8_9BACI</name>
<dbReference type="InterPro" id="IPR013011">
    <property type="entry name" value="PTS_EIIB_2"/>
</dbReference>
<comment type="caution">
    <text evidence="9">The sequence shown here is derived from an EMBL/GenBank/DDBJ whole genome shotgun (WGS) entry which is preliminary data.</text>
</comment>
<evidence type="ECO:0000259" key="6">
    <source>
        <dbReference type="PROSITE" id="PS51094"/>
    </source>
</evidence>
<keyword evidence="4" id="KW-0010">Activator</keyword>
<dbReference type="SUPFAM" id="SSF52794">
    <property type="entry name" value="PTS system IIB component-like"/>
    <property type="match status" value="1"/>
</dbReference>
<dbReference type="Gene3D" id="1.10.1790.10">
    <property type="entry name" value="PRD domain"/>
    <property type="match status" value="2"/>
</dbReference>
<dbReference type="CDD" id="cd05568">
    <property type="entry name" value="PTS_IIB_bgl_like"/>
    <property type="match status" value="1"/>
</dbReference>
<dbReference type="InterPro" id="IPR013196">
    <property type="entry name" value="HTH_11"/>
</dbReference>
<dbReference type="Gene3D" id="3.40.50.2300">
    <property type="match status" value="1"/>
</dbReference>
<evidence type="ECO:0000313" key="10">
    <source>
        <dbReference type="Proteomes" id="UP001597221"/>
    </source>
</evidence>
<dbReference type="RefSeq" id="WP_379598444.1">
    <property type="nucleotide sequence ID" value="NZ_JBHUDE010000144.1"/>
</dbReference>
<accession>A0ABW4HTT8</accession>
<keyword evidence="10" id="KW-1185">Reference proteome</keyword>
<dbReference type="InterPro" id="IPR036634">
    <property type="entry name" value="PRD_sf"/>
</dbReference>
<evidence type="ECO:0000256" key="5">
    <source>
        <dbReference type="ARBA" id="ARBA00023163"/>
    </source>
</evidence>
<dbReference type="PROSITE" id="PS51372">
    <property type="entry name" value="PRD_2"/>
    <property type="match status" value="2"/>
</dbReference>
<evidence type="ECO:0000256" key="2">
    <source>
        <dbReference type="ARBA" id="ARBA00022737"/>
    </source>
</evidence>
<dbReference type="PANTHER" id="PTHR30185">
    <property type="entry name" value="CRYPTIC BETA-GLUCOSIDE BGL OPERON ANTITERMINATOR"/>
    <property type="match status" value="1"/>
</dbReference>
<keyword evidence="2" id="KW-0677">Repeat</keyword>
<keyword evidence="5" id="KW-0804">Transcription</keyword>
<feature type="domain" description="PRD" evidence="8">
    <location>
        <begin position="311"/>
        <end position="416"/>
    </location>
</feature>
<feature type="domain" description="PTS EIIA type-2" evidence="6">
    <location>
        <begin position="544"/>
        <end position="692"/>
    </location>
</feature>
<dbReference type="SUPFAM" id="SSF63520">
    <property type="entry name" value="PTS-regulatory domain, PRD"/>
    <property type="match status" value="2"/>
</dbReference>
<dbReference type="SUPFAM" id="SSF55804">
    <property type="entry name" value="Phoshotransferase/anion transport protein"/>
    <property type="match status" value="1"/>
</dbReference>
<feature type="domain" description="PTS EIIB type-2" evidence="7">
    <location>
        <begin position="419"/>
        <end position="508"/>
    </location>
</feature>
<dbReference type="InterPro" id="IPR002178">
    <property type="entry name" value="PTS_EIIA_type-2_dom"/>
</dbReference>
<evidence type="ECO:0000259" key="7">
    <source>
        <dbReference type="PROSITE" id="PS51099"/>
    </source>
</evidence>
<reference evidence="10" key="1">
    <citation type="journal article" date="2019" name="Int. J. Syst. Evol. Microbiol.">
        <title>The Global Catalogue of Microorganisms (GCM) 10K type strain sequencing project: providing services to taxonomists for standard genome sequencing and annotation.</title>
        <authorList>
            <consortium name="The Broad Institute Genomics Platform"/>
            <consortium name="The Broad Institute Genome Sequencing Center for Infectious Disease"/>
            <person name="Wu L."/>
            <person name="Ma J."/>
        </authorList>
    </citation>
    <scope>NUCLEOTIDE SEQUENCE [LARGE SCALE GENOMIC DNA]</scope>
    <source>
        <strain evidence="10">CGMCC 1.12376</strain>
    </source>
</reference>
<dbReference type="InterPro" id="IPR036388">
    <property type="entry name" value="WH-like_DNA-bd_sf"/>
</dbReference>
<keyword evidence="3" id="KW-0805">Transcription regulation</keyword>
<dbReference type="Gene3D" id="1.10.10.10">
    <property type="entry name" value="Winged helix-like DNA-binding domain superfamily/Winged helix DNA-binding domain"/>
    <property type="match status" value="2"/>
</dbReference>
<organism evidence="9 10">
    <name type="scientific">Oceanobacillus luteolus</name>
    <dbReference type="NCBI Taxonomy" id="1274358"/>
    <lineage>
        <taxon>Bacteria</taxon>
        <taxon>Bacillati</taxon>
        <taxon>Bacillota</taxon>
        <taxon>Bacilli</taxon>
        <taxon>Bacillales</taxon>
        <taxon>Bacillaceae</taxon>
        <taxon>Oceanobacillus</taxon>
    </lineage>
</organism>
<dbReference type="PROSITE" id="PS51099">
    <property type="entry name" value="PTS_EIIB_TYPE_2"/>
    <property type="match status" value="1"/>
</dbReference>
<dbReference type="Proteomes" id="UP001597221">
    <property type="component" value="Unassembled WGS sequence"/>
</dbReference>
<proteinExistence type="predicted"/>
<evidence type="ECO:0000259" key="8">
    <source>
        <dbReference type="PROSITE" id="PS51372"/>
    </source>
</evidence>
<feature type="domain" description="PRD" evidence="8">
    <location>
        <begin position="201"/>
        <end position="306"/>
    </location>
</feature>
<dbReference type="InterPro" id="IPR007737">
    <property type="entry name" value="Mga_HTH"/>
</dbReference>
<dbReference type="Pfam" id="PF00359">
    <property type="entry name" value="PTS_EIIA_2"/>
    <property type="match status" value="1"/>
</dbReference>
<dbReference type="InterPro" id="IPR036390">
    <property type="entry name" value="WH_DNA-bd_sf"/>
</dbReference>
<dbReference type="EMBL" id="JBHUDE010000144">
    <property type="protein sequence ID" value="MFD1609013.1"/>
    <property type="molecule type" value="Genomic_DNA"/>
</dbReference>
<dbReference type="Pfam" id="PF00874">
    <property type="entry name" value="PRD"/>
    <property type="match status" value="2"/>
</dbReference>
<dbReference type="InterPro" id="IPR050661">
    <property type="entry name" value="BglG_antiterminators"/>
</dbReference>
<dbReference type="InterPro" id="IPR011608">
    <property type="entry name" value="PRD"/>
</dbReference>
<sequence>MYISARERQILEILLTEKEEMTVKALADEIGVSGRTVHRDLKNIEDILIEYELTLLKKSGVGIQISGSPEKIRQLELFLFNLFHTEYTPDERQTIILCELLETKGPVKLIGLANDLNVTTATVSADLSKLEDKLESFGLSLIRKRGYGVELEGDEAAKRRAMRNLISAYLDESEILSLARENIQKRSTQQTNTISERLLGLVERQKLLIVEKVVDSIIQELPYAMADSAYIGLVVHLALAIERIQKGEGIAINKAYMKDQQSSKEYKLAGKIVIQLEQVFQIEIPRAEVAYITMHLKGAKLWYDNEYLMEESSLRVALKVKHLIDQIEKMVGIELTANRSLFEGLVMHLKPAIYRLKQGMGISNPLTGKVKKDYPELFSVVKKAAEQVFTEYHVPDEEVAYLVMHFGSAVLGRRELEDFKTLVICSSGIGTSKMLVTRLNKEFPELKNVQNVSLMEFKKLRDSDYQLVISTIPIPDYHKEYIIVSPMLNNDEVKKIRSFINKHKIINSSEKGLTFSSGQPAKTRNVKNFIEQLKTVQGYSEAIAIILEGFELVKIRERKTIDEILYQAVQQLAQKQAVNNIDLVVNALKKRERLGGFGVPGTDMALFHARSPGVIQLSFTIYSLENPILTTGMDGSTMEAKSLLLMLSSEEPDEKALEVLSHLSSLMIESEENTAVFQSGDKNQILSFLSSEFEKFFTEKIDLLRSV</sequence>
<dbReference type="Pfam" id="PF05043">
    <property type="entry name" value="Mga"/>
    <property type="match status" value="1"/>
</dbReference>